<keyword evidence="6" id="KW-1185">Reference proteome</keyword>
<gene>
    <name evidence="5" type="ORF">B5808_10270</name>
</gene>
<organism evidence="5 6">
    <name type="scientific">Cnuibacter physcomitrellae</name>
    <dbReference type="NCBI Taxonomy" id="1619308"/>
    <lineage>
        <taxon>Bacteria</taxon>
        <taxon>Bacillati</taxon>
        <taxon>Actinomycetota</taxon>
        <taxon>Actinomycetes</taxon>
        <taxon>Micrococcales</taxon>
        <taxon>Microbacteriaceae</taxon>
        <taxon>Cnuibacter</taxon>
    </lineage>
</organism>
<evidence type="ECO:0000256" key="3">
    <source>
        <dbReference type="ARBA" id="ARBA00022989"/>
    </source>
</evidence>
<dbReference type="KEGG" id="cphy:B5808_10270"/>
<keyword evidence="4" id="KW-0472">Membrane</keyword>
<protein>
    <submittedName>
        <fullName evidence="5">MFS transporter</fullName>
    </submittedName>
</protein>
<keyword evidence="3" id="KW-1133">Transmembrane helix</keyword>
<evidence type="ECO:0000256" key="1">
    <source>
        <dbReference type="ARBA" id="ARBA00004651"/>
    </source>
</evidence>
<dbReference type="PANTHER" id="PTHR23523:SF2">
    <property type="entry name" value="2-NITROIMIDAZOLE TRANSPORTER"/>
    <property type="match status" value="1"/>
</dbReference>
<evidence type="ECO:0000256" key="2">
    <source>
        <dbReference type="ARBA" id="ARBA00022692"/>
    </source>
</evidence>
<dbReference type="InterPro" id="IPR052524">
    <property type="entry name" value="MFS_Cyanate_Porter"/>
</dbReference>
<evidence type="ECO:0000313" key="6">
    <source>
        <dbReference type="Proteomes" id="UP000192775"/>
    </source>
</evidence>
<sequence>MSETARRRAGGVLALVGIVVLALNLRTSVAALSPVVDEVGADIPLSAAGLGILGMLPPLCFAAFGLLTPPLQRRLGIEALLVVALAAIGLGDVVRGLATSYPVLLLGSVITFAGMGVANVLLPPLTKKYFPERIGLMTSVYATALAIGATVPPLVAVPVADAAGWRFELSIWGVLAVATMIPWILLLVREGRRARATDPEADVPERAWNGRVHRSVVAWSLLAMFAATGFNAYAMFAWMPEVLTDVAGVTDQQAGALLSLFAVMGLPAALLVPVLAARMRSVLPLILTGSGFYVAGYLGLLLAPSSAIWLWVALIGLGPLLFPLSLALISLRTRTHEGAVALSAFVQGGGYALSALGPLLVGVLHEATGAWTVPLVVLGAVGASSAIVGVVVSRPVLLEDERRR</sequence>
<proteinExistence type="predicted"/>
<accession>A0A1X9LMQ9</accession>
<keyword evidence="2" id="KW-0812">Transmembrane</keyword>
<dbReference type="EMBL" id="CP020715">
    <property type="protein sequence ID" value="ARJ05568.1"/>
    <property type="molecule type" value="Genomic_DNA"/>
</dbReference>
<dbReference type="Pfam" id="PF07690">
    <property type="entry name" value="MFS_1"/>
    <property type="match status" value="1"/>
</dbReference>
<dbReference type="RefSeq" id="WP_085019706.1">
    <property type="nucleotide sequence ID" value="NZ_BMHD01000001.1"/>
</dbReference>
<dbReference type="Gene3D" id="1.20.1250.20">
    <property type="entry name" value="MFS general substrate transporter like domains"/>
    <property type="match status" value="1"/>
</dbReference>
<dbReference type="AlphaFoldDB" id="A0A1X9LMQ9"/>
<dbReference type="SUPFAM" id="SSF103473">
    <property type="entry name" value="MFS general substrate transporter"/>
    <property type="match status" value="1"/>
</dbReference>
<dbReference type="STRING" id="1619308.B5808_10270"/>
<dbReference type="GO" id="GO:0022857">
    <property type="term" value="F:transmembrane transporter activity"/>
    <property type="evidence" value="ECO:0007669"/>
    <property type="project" value="InterPro"/>
</dbReference>
<reference evidence="5 6" key="1">
    <citation type="submission" date="2017-04" db="EMBL/GenBank/DDBJ databases">
        <authorList>
            <person name="Afonso C.L."/>
            <person name="Miller P.J."/>
            <person name="Scott M.A."/>
            <person name="Spackman E."/>
            <person name="Goraichik I."/>
            <person name="Dimitrov K.M."/>
            <person name="Suarez D.L."/>
            <person name="Swayne D.E."/>
        </authorList>
    </citation>
    <scope>NUCLEOTIDE SEQUENCE [LARGE SCALE GENOMIC DNA]</scope>
    <source>
        <strain evidence="6">XA(T)</strain>
    </source>
</reference>
<comment type="subcellular location">
    <subcellularLocation>
        <location evidence="1">Cell membrane</location>
        <topology evidence="1">Multi-pass membrane protein</topology>
    </subcellularLocation>
</comment>
<dbReference type="InterPro" id="IPR011701">
    <property type="entry name" value="MFS"/>
</dbReference>
<dbReference type="InterPro" id="IPR020846">
    <property type="entry name" value="MFS_dom"/>
</dbReference>
<dbReference type="PROSITE" id="PS50850">
    <property type="entry name" value="MFS"/>
    <property type="match status" value="1"/>
</dbReference>
<evidence type="ECO:0000313" key="5">
    <source>
        <dbReference type="EMBL" id="ARJ05568.1"/>
    </source>
</evidence>
<dbReference type="PANTHER" id="PTHR23523">
    <property type="match status" value="1"/>
</dbReference>
<name>A0A1X9LMQ9_9MICO</name>
<evidence type="ECO:0000256" key="4">
    <source>
        <dbReference type="ARBA" id="ARBA00023136"/>
    </source>
</evidence>
<dbReference type="GO" id="GO:0005886">
    <property type="term" value="C:plasma membrane"/>
    <property type="evidence" value="ECO:0007669"/>
    <property type="project" value="UniProtKB-SubCell"/>
</dbReference>
<dbReference type="Proteomes" id="UP000192775">
    <property type="component" value="Chromosome"/>
</dbReference>
<dbReference type="InterPro" id="IPR036259">
    <property type="entry name" value="MFS_trans_sf"/>
</dbReference>